<name>A0A0T5YYM8_9GAMM</name>
<keyword evidence="1" id="KW-0012">Acyltransferase</keyword>
<dbReference type="EMBL" id="LMXI01000205">
    <property type="protein sequence ID" value="KRT59102.1"/>
    <property type="molecule type" value="Genomic_DNA"/>
</dbReference>
<dbReference type="Pfam" id="PF04339">
    <property type="entry name" value="FemAB_like"/>
    <property type="match status" value="1"/>
</dbReference>
<dbReference type="GO" id="GO:0016746">
    <property type="term" value="F:acyltransferase activity"/>
    <property type="evidence" value="ECO:0007669"/>
    <property type="project" value="UniProtKB-KW"/>
</dbReference>
<dbReference type="PANTHER" id="PTHR47017:SF1">
    <property type="entry name" value="ACYL-COA"/>
    <property type="match status" value="1"/>
</dbReference>
<sequence length="377" mass="43206">MSLQIDSHASIDQIPMDAWNALVEDNNPFLRHEFLAALEHHGCVGPEFGWQPAHLALWDGGCLIGAAPLYLKQNSYGEFVFDHAWADAYQRSGRRYFPKLLGAIPYTPTGGQRLLVSTGCDADMVRGRLADKLVELAERGGRSSVHLLFLQDADRKALDGLGWMERLGVQFHWHNRGYAEFEDFLASLTSKRRKNIRRERRLVQQAGLELELLHGDQVSESAWQRFAGFYAKTFEDHYSLPTLNAGFFAEVGRSLGRQVVLVQAYEMGECIAAALMFRSDSTLYGRHWGSIRDYDSLHFEACYYQGIDYCIQEGLQRFEPGAQGEHKIWRGFLPTLTYSRHWIVDLAFRAAIEDFLRRERIAVLDYKRSLEQSSPYR</sequence>
<gene>
    <name evidence="1" type="ORF">Ga0074115_12411</name>
    <name evidence="2" type="ORF">Ga0076813_14892</name>
</gene>
<keyword evidence="1" id="KW-0808">Transferase</keyword>
<evidence type="ECO:0000313" key="4">
    <source>
        <dbReference type="Proteomes" id="UP000051634"/>
    </source>
</evidence>
<dbReference type="PATRIC" id="fig|54398.3.peg.2462"/>
<dbReference type="Proteomes" id="UP000051276">
    <property type="component" value="Unassembled WGS sequence"/>
</dbReference>
<evidence type="ECO:0000313" key="3">
    <source>
        <dbReference type="Proteomes" id="UP000051276"/>
    </source>
</evidence>
<organism evidence="1 4">
    <name type="scientific">endosymbiont of Ridgeia piscesae</name>
    <dbReference type="NCBI Taxonomy" id="54398"/>
    <lineage>
        <taxon>Bacteria</taxon>
        <taxon>Pseudomonadati</taxon>
        <taxon>Pseudomonadota</taxon>
        <taxon>Gammaproteobacteria</taxon>
        <taxon>sulfur-oxidizing symbionts</taxon>
    </lineage>
</organism>
<evidence type="ECO:0000313" key="1">
    <source>
        <dbReference type="EMBL" id="KRT55764.1"/>
    </source>
</evidence>
<reference evidence="3 4" key="1">
    <citation type="submission" date="2015-11" db="EMBL/GenBank/DDBJ databases">
        <title>The genome of Candidatus Endoriftia persephone in Ridgeia piscesae and population structure of the North Eastern Pacific vestimentiferan symbionts.</title>
        <authorList>
            <person name="Perez M."/>
            <person name="Juniper K.S."/>
        </authorList>
    </citation>
    <scope>NUCLEOTIDE SEQUENCE [LARGE SCALE GENOMIC DNA]</scope>
    <source>
        <strain evidence="2">Ind10</strain>
        <strain evidence="1">Ind11</strain>
    </source>
</reference>
<dbReference type="InterPro" id="IPR016181">
    <property type="entry name" value="Acyl_CoA_acyltransferase"/>
</dbReference>
<dbReference type="Gene3D" id="3.40.630.30">
    <property type="match status" value="1"/>
</dbReference>
<dbReference type="Proteomes" id="UP000051634">
    <property type="component" value="Unassembled WGS sequence"/>
</dbReference>
<dbReference type="OrthoDB" id="9776898at2"/>
<accession>A0A0T5YYM8</accession>
<keyword evidence="4" id="KW-1185">Reference proteome</keyword>
<comment type="caution">
    <text evidence="1">The sequence shown here is derived from an EMBL/GenBank/DDBJ whole genome shotgun (WGS) entry which is preliminary data.</text>
</comment>
<dbReference type="STRING" id="54398.Ga0074115_12411"/>
<dbReference type="PANTHER" id="PTHR47017">
    <property type="entry name" value="ACYL-COA"/>
    <property type="match status" value="1"/>
</dbReference>
<dbReference type="InterPro" id="IPR007434">
    <property type="entry name" value="FemAB-like"/>
</dbReference>
<dbReference type="SUPFAM" id="SSF55729">
    <property type="entry name" value="Acyl-CoA N-acyltransferases (Nat)"/>
    <property type="match status" value="1"/>
</dbReference>
<proteinExistence type="predicted"/>
<dbReference type="AlphaFoldDB" id="A0A0T5YYM8"/>
<evidence type="ECO:0000313" key="2">
    <source>
        <dbReference type="EMBL" id="KRT59102.1"/>
    </source>
</evidence>
<protein>
    <submittedName>
        <fullName evidence="1">Putative N-acyltransferase</fullName>
    </submittedName>
</protein>
<dbReference type="EMBL" id="LDXT01000073">
    <property type="protein sequence ID" value="KRT55764.1"/>
    <property type="molecule type" value="Genomic_DNA"/>
</dbReference>
<dbReference type="RefSeq" id="WP_057956750.1">
    <property type="nucleotide sequence ID" value="NZ_KQ556954.1"/>
</dbReference>